<reference evidence="1 2" key="1">
    <citation type="journal article" date="2020" name="BMC Genomics">
        <title>Intraspecific diversification of the crop wild relative Brassica cretica Lam. using demographic model selection.</title>
        <authorList>
            <person name="Kioukis A."/>
            <person name="Michalopoulou V.A."/>
            <person name="Briers L."/>
            <person name="Pirintsos S."/>
            <person name="Studholme D.J."/>
            <person name="Pavlidis P."/>
            <person name="Sarris P.F."/>
        </authorList>
    </citation>
    <scope>NUCLEOTIDE SEQUENCE [LARGE SCALE GENOMIC DNA]</scope>
    <source>
        <strain evidence="2">cv. PFS-1207/04</strain>
    </source>
</reference>
<gene>
    <name evidence="1" type="ORF">DY000_02001905</name>
</gene>
<proteinExistence type="predicted"/>
<name>A0ABQ7CFX5_BRACR</name>
<dbReference type="EMBL" id="QGKV02000832">
    <property type="protein sequence ID" value="KAF3550834.1"/>
    <property type="molecule type" value="Genomic_DNA"/>
</dbReference>
<keyword evidence="2" id="KW-1185">Reference proteome</keyword>
<protein>
    <submittedName>
        <fullName evidence="1">Uncharacterized protein</fullName>
    </submittedName>
</protein>
<dbReference type="Proteomes" id="UP000266723">
    <property type="component" value="Unassembled WGS sequence"/>
</dbReference>
<accession>A0ABQ7CFX5</accession>
<sequence>MWFLWSSDEVSLVQGSVGEVLPRCLRLSGVVLFVPIDFSVVMDLGFVESKSDVEA</sequence>
<organism evidence="1 2">
    <name type="scientific">Brassica cretica</name>
    <name type="common">Mustard</name>
    <dbReference type="NCBI Taxonomy" id="69181"/>
    <lineage>
        <taxon>Eukaryota</taxon>
        <taxon>Viridiplantae</taxon>
        <taxon>Streptophyta</taxon>
        <taxon>Embryophyta</taxon>
        <taxon>Tracheophyta</taxon>
        <taxon>Spermatophyta</taxon>
        <taxon>Magnoliopsida</taxon>
        <taxon>eudicotyledons</taxon>
        <taxon>Gunneridae</taxon>
        <taxon>Pentapetalae</taxon>
        <taxon>rosids</taxon>
        <taxon>malvids</taxon>
        <taxon>Brassicales</taxon>
        <taxon>Brassicaceae</taxon>
        <taxon>Brassiceae</taxon>
        <taxon>Brassica</taxon>
    </lineage>
</organism>
<evidence type="ECO:0000313" key="1">
    <source>
        <dbReference type="EMBL" id="KAF3550834.1"/>
    </source>
</evidence>
<evidence type="ECO:0000313" key="2">
    <source>
        <dbReference type="Proteomes" id="UP000266723"/>
    </source>
</evidence>
<comment type="caution">
    <text evidence="1">The sequence shown here is derived from an EMBL/GenBank/DDBJ whole genome shotgun (WGS) entry which is preliminary data.</text>
</comment>